<evidence type="ECO:0000313" key="11">
    <source>
        <dbReference type="Proteomes" id="UP000004367"/>
    </source>
</evidence>
<dbReference type="Pfam" id="PF01757">
    <property type="entry name" value="Acyl_transf_3"/>
    <property type="match status" value="1"/>
</dbReference>
<dbReference type="GO" id="GO:0005886">
    <property type="term" value="C:plasma membrane"/>
    <property type="evidence" value="ECO:0007669"/>
    <property type="project" value="UniProtKB-SubCell"/>
</dbReference>
<organism evidence="10 11">
    <name type="scientific">Mobilicoccus pelagius NBRC 104925</name>
    <dbReference type="NCBI Taxonomy" id="1089455"/>
    <lineage>
        <taxon>Bacteria</taxon>
        <taxon>Bacillati</taxon>
        <taxon>Actinomycetota</taxon>
        <taxon>Actinomycetes</taxon>
        <taxon>Micrococcales</taxon>
        <taxon>Dermatophilaceae</taxon>
        <taxon>Mobilicoccus</taxon>
    </lineage>
</organism>
<dbReference type="STRING" id="1089455.MOPEL_029_00440"/>
<keyword evidence="3" id="KW-1003">Cell membrane</keyword>
<gene>
    <name evidence="10" type="ORF">MOPEL_029_00440</name>
</gene>
<dbReference type="GO" id="GO:0016413">
    <property type="term" value="F:O-acetyltransferase activity"/>
    <property type="evidence" value="ECO:0007669"/>
    <property type="project" value="TreeGrafter"/>
</dbReference>
<keyword evidence="5 8" id="KW-1133">Transmembrane helix</keyword>
<evidence type="ECO:0000256" key="5">
    <source>
        <dbReference type="ARBA" id="ARBA00022989"/>
    </source>
</evidence>
<comment type="subcellular location">
    <subcellularLocation>
        <location evidence="1">Cell membrane</location>
        <topology evidence="1">Multi-pass membrane protein</topology>
    </subcellularLocation>
</comment>
<feature type="transmembrane region" description="Helical" evidence="8">
    <location>
        <begin position="67"/>
        <end position="91"/>
    </location>
</feature>
<feature type="transmembrane region" description="Helical" evidence="8">
    <location>
        <begin position="179"/>
        <end position="196"/>
    </location>
</feature>
<evidence type="ECO:0000256" key="7">
    <source>
        <dbReference type="SAM" id="MobiDB-lite"/>
    </source>
</evidence>
<feature type="transmembrane region" description="Helical" evidence="8">
    <location>
        <begin position="150"/>
        <end position="172"/>
    </location>
</feature>
<evidence type="ECO:0000256" key="6">
    <source>
        <dbReference type="ARBA" id="ARBA00023136"/>
    </source>
</evidence>
<dbReference type="PANTHER" id="PTHR40074:SF4">
    <property type="entry name" value="INNER MEMBRANE PROTEIN YCFT"/>
    <property type="match status" value="1"/>
</dbReference>
<feature type="domain" description="Acyltransferase 3" evidence="9">
    <location>
        <begin position="28"/>
        <end position="343"/>
    </location>
</feature>
<evidence type="ECO:0000313" key="10">
    <source>
        <dbReference type="EMBL" id="GAB47765.1"/>
    </source>
</evidence>
<dbReference type="eggNOG" id="COG4763">
    <property type="taxonomic scope" value="Bacteria"/>
</dbReference>
<dbReference type="PANTHER" id="PTHR40074">
    <property type="entry name" value="O-ACETYLTRANSFERASE WECH"/>
    <property type="match status" value="1"/>
</dbReference>
<evidence type="ECO:0000259" key="9">
    <source>
        <dbReference type="Pfam" id="PF01757"/>
    </source>
</evidence>
<feature type="transmembrane region" description="Helical" evidence="8">
    <location>
        <begin position="326"/>
        <end position="343"/>
    </location>
</feature>
<keyword evidence="6 8" id="KW-0472">Membrane</keyword>
<dbReference type="AlphaFoldDB" id="H5UPW0"/>
<dbReference type="OrthoDB" id="5148999at2"/>
<keyword evidence="11" id="KW-1185">Reference proteome</keyword>
<evidence type="ECO:0000256" key="3">
    <source>
        <dbReference type="ARBA" id="ARBA00022475"/>
    </source>
</evidence>
<dbReference type="Proteomes" id="UP000004367">
    <property type="component" value="Unassembled WGS sequence"/>
</dbReference>
<keyword evidence="4 8" id="KW-0812">Transmembrane</keyword>
<evidence type="ECO:0000256" key="2">
    <source>
        <dbReference type="ARBA" id="ARBA00007400"/>
    </source>
</evidence>
<dbReference type="EMBL" id="BAFE01000027">
    <property type="protein sequence ID" value="GAB47765.1"/>
    <property type="molecule type" value="Genomic_DNA"/>
</dbReference>
<feature type="transmembrane region" description="Helical" evidence="8">
    <location>
        <begin position="291"/>
        <end position="310"/>
    </location>
</feature>
<dbReference type="RefSeq" id="WP_009481663.1">
    <property type="nucleotide sequence ID" value="NZ_BAFE01000027.1"/>
</dbReference>
<name>H5UPW0_9MICO</name>
<comment type="caution">
    <text evidence="10">The sequence shown here is derived from an EMBL/GenBank/DDBJ whole genome shotgun (WGS) entry which is preliminary data.</text>
</comment>
<feature type="transmembrane region" description="Helical" evidence="8">
    <location>
        <begin position="249"/>
        <end position="270"/>
    </location>
</feature>
<sequence length="381" mass="41241">MRVTPQHENPQQGNTGSSTQGLAAPRLAWIDMARGFCVIAVVLLHVGLFHVFPLAPDSHGRPVARAWVLFNTAILADLRMPLLLLLSGYLARTKVREGLGYARTRIAIATNFHLYLVWTLVFFALGVLFFPSMGDAPYEGRSWPGLLASLLYPQSGPLWFVYVLFVSLAVLAATRRVPVPIVLAGFFVVGWAAMVITHDAAGMPRAIFYAVGALLGEQLVALTASRLATVVALVGYAGLTLVVEMVDGVFAYPAVVAGGLCAAVAFLAIAKIVARVPFLRVPGAWVGRRTLGIYVLHWPLVALLTWVGMVRPEWFRPWLTSELADVAYPILATAVVIVVCMTLEKALKAVGLAVLFDPPQAVKDRLTRSARTTRRPVPVAS</sequence>
<evidence type="ECO:0000256" key="8">
    <source>
        <dbReference type="SAM" id="Phobius"/>
    </source>
</evidence>
<proteinExistence type="inferred from homology"/>
<evidence type="ECO:0000256" key="1">
    <source>
        <dbReference type="ARBA" id="ARBA00004651"/>
    </source>
</evidence>
<feature type="transmembrane region" description="Helical" evidence="8">
    <location>
        <begin position="112"/>
        <end position="130"/>
    </location>
</feature>
<evidence type="ECO:0000256" key="4">
    <source>
        <dbReference type="ARBA" id="ARBA00022692"/>
    </source>
</evidence>
<protein>
    <recommendedName>
        <fullName evidence="9">Acyltransferase 3 domain-containing protein</fullName>
    </recommendedName>
</protein>
<reference evidence="10 11" key="1">
    <citation type="submission" date="2012-02" db="EMBL/GenBank/DDBJ databases">
        <title>Whole genome shotgun sequence of Mobilicoccus pelagius NBRC 104925.</title>
        <authorList>
            <person name="Yoshida Y."/>
            <person name="Hosoyama A."/>
            <person name="Tsuchikane K."/>
            <person name="Katsumata H."/>
            <person name="Yamazaki S."/>
            <person name="Fujita N."/>
        </authorList>
    </citation>
    <scope>NUCLEOTIDE SEQUENCE [LARGE SCALE GENOMIC DNA]</scope>
    <source>
        <strain evidence="10 11">NBRC 104925</strain>
    </source>
</reference>
<feature type="transmembrane region" description="Helical" evidence="8">
    <location>
        <begin position="36"/>
        <end position="55"/>
    </location>
</feature>
<comment type="similarity">
    <text evidence="2">Belongs to the acyltransferase 3 family.</text>
</comment>
<accession>H5UPW0</accession>
<dbReference type="GO" id="GO:0009246">
    <property type="term" value="P:enterobacterial common antigen biosynthetic process"/>
    <property type="evidence" value="ECO:0007669"/>
    <property type="project" value="TreeGrafter"/>
</dbReference>
<dbReference type="InterPro" id="IPR002656">
    <property type="entry name" value="Acyl_transf_3_dom"/>
</dbReference>
<feature type="region of interest" description="Disordered" evidence="7">
    <location>
        <begin position="1"/>
        <end position="20"/>
    </location>
</feature>